<evidence type="ECO:0000256" key="3">
    <source>
        <dbReference type="ARBA" id="ARBA00022692"/>
    </source>
</evidence>
<evidence type="ECO:0000256" key="1">
    <source>
        <dbReference type="ARBA" id="ARBA00004651"/>
    </source>
</evidence>
<feature type="transmembrane region" description="Helical" evidence="6">
    <location>
        <begin position="356"/>
        <end position="376"/>
    </location>
</feature>
<organism evidence="8 9">
    <name type="scientific">Sphingobacterium litopenaei</name>
    <dbReference type="NCBI Taxonomy" id="2763500"/>
    <lineage>
        <taxon>Bacteria</taxon>
        <taxon>Pseudomonadati</taxon>
        <taxon>Bacteroidota</taxon>
        <taxon>Sphingobacteriia</taxon>
        <taxon>Sphingobacteriales</taxon>
        <taxon>Sphingobacteriaceae</taxon>
        <taxon>Sphingobacterium</taxon>
    </lineage>
</organism>
<gene>
    <name evidence="8" type="ORF">H8B04_08850</name>
</gene>
<dbReference type="Proteomes" id="UP000651271">
    <property type="component" value="Unassembled WGS sequence"/>
</dbReference>
<sequence>MAFVNKLNAVNPPFNPKEFDYKAYLANKGIEAQCLLNPEEVEILDKGFGNKLIAYSLDLRTQLIAKFRNYIKEDEAFNVAVALIFGYRSQIDQSTISAFTSTGTIHVLSVSGLHVSLVFALLNFVFRWMDRFPYGRLLKSIIILLAIWAYVILTGMSPPILRAGIMISFFVSSILINRKQIPLNTLAASALFILLFSPNYLFDVGFQLSYMAILGIILLYPILKNYYLTQNKWFNYVLEYVYVSIAAQLFTLPLTFYYFGQFPNYFLLANLFIAIPSTLIMYVGIGLVMIPLEWTNQLLGKIVEWLLNFMMSGLKGIEQLPAAEVHGVDWHWSQVFILGIGILALIVALNSKVAKGFIVLMSALFVLTMFNSYNFYQKSNYSALKFYNTRSEIGISLIKDNKVMLYSTLDSLQHSTLQFSVLPDLRLYSSEDKIGFTSIAANERQNRLIELGKYKILILEIKTLELPSEVDFVLWRKNNYTDINNLHSLNPKAIIIVDGSNSDKTITRLKNALESNSDRLYILKNNFAYVWQEE</sequence>
<feature type="transmembrane region" description="Helical" evidence="6">
    <location>
        <begin position="183"/>
        <end position="202"/>
    </location>
</feature>
<feature type="transmembrane region" description="Helical" evidence="6">
    <location>
        <begin position="105"/>
        <end position="125"/>
    </location>
</feature>
<feature type="transmembrane region" description="Helical" evidence="6">
    <location>
        <begin position="265"/>
        <end position="290"/>
    </location>
</feature>
<keyword evidence="9" id="KW-1185">Reference proteome</keyword>
<evidence type="ECO:0000256" key="5">
    <source>
        <dbReference type="ARBA" id="ARBA00023136"/>
    </source>
</evidence>
<name>A0ABR7YEH3_9SPHI</name>
<keyword evidence="5 6" id="KW-0472">Membrane</keyword>
<protein>
    <submittedName>
        <fullName evidence="8">ComEC/Rec2 family competence protein</fullName>
    </submittedName>
</protein>
<evidence type="ECO:0000259" key="7">
    <source>
        <dbReference type="Pfam" id="PF03772"/>
    </source>
</evidence>
<dbReference type="PANTHER" id="PTHR30619:SF1">
    <property type="entry name" value="RECOMBINATION PROTEIN 2"/>
    <property type="match status" value="1"/>
</dbReference>
<evidence type="ECO:0000256" key="2">
    <source>
        <dbReference type="ARBA" id="ARBA00022475"/>
    </source>
</evidence>
<feature type="transmembrane region" description="Helical" evidence="6">
    <location>
        <begin position="240"/>
        <end position="259"/>
    </location>
</feature>
<feature type="domain" description="ComEC/Rec2-related protein" evidence="7">
    <location>
        <begin position="83"/>
        <end position="349"/>
    </location>
</feature>
<keyword evidence="4 6" id="KW-1133">Transmembrane helix</keyword>
<dbReference type="InterPro" id="IPR004477">
    <property type="entry name" value="ComEC_N"/>
</dbReference>
<feature type="transmembrane region" description="Helical" evidence="6">
    <location>
        <begin position="137"/>
        <end position="153"/>
    </location>
</feature>
<evidence type="ECO:0000256" key="6">
    <source>
        <dbReference type="SAM" id="Phobius"/>
    </source>
</evidence>
<dbReference type="Pfam" id="PF03772">
    <property type="entry name" value="Competence"/>
    <property type="match status" value="1"/>
</dbReference>
<feature type="transmembrane region" description="Helical" evidence="6">
    <location>
        <begin position="208"/>
        <end position="228"/>
    </location>
</feature>
<dbReference type="InterPro" id="IPR052159">
    <property type="entry name" value="Competence_DNA_uptake"/>
</dbReference>
<evidence type="ECO:0000256" key="4">
    <source>
        <dbReference type="ARBA" id="ARBA00022989"/>
    </source>
</evidence>
<proteinExistence type="predicted"/>
<keyword evidence="3 6" id="KW-0812">Transmembrane</keyword>
<dbReference type="EMBL" id="JACOIJ010000014">
    <property type="protein sequence ID" value="MBD1429676.1"/>
    <property type="molecule type" value="Genomic_DNA"/>
</dbReference>
<feature type="transmembrane region" description="Helical" evidence="6">
    <location>
        <begin position="330"/>
        <end position="349"/>
    </location>
</feature>
<keyword evidence="2" id="KW-1003">Cell membrane</keyword>
<evidence type="ECO:0000313" key="8">
    <source>
        <dbReference type="EMBL" id="MBD1429676.1"/>
    </source>
</evidence>
<comment type="subcellular location">
    <subcellularLocation>
        <location evidence="1">Cell membrane</location>
        <topology evidence="1">Multi-pass membrane protein</topology>
    </subcellularLocation>
</comment>
<dbReference type="PANTHER" id="PTHR30619">
    <property type="entry name" value="DNA INTERNALIZATION/COMPETENCE PROTEIN COMEC/REC2"/>
    <property type="match status" value="1"/>
</dbReference>
<evidence type="ECO:0000313" key="9">
    <source>
        <dbReference type="Proteomes" id="UP000651271"/>
    </source>
</evidence>
<reference evidence="8 9" key="1">
    <citation type="submission" date="2020-08" db="EMBL/GenBank/DDBJ databases">
        <title>Sphingobacterium sp. DN04309 isolated from aquaculture water.</title>
        <authorList>
            <person name="Zhang M."/>
        </authorList>
    </citation>
    <scope>NUCLEOTIDE SEQUENCE [LARGE SCALE GENOMIC DNA]</scope>
    <source>
        <strain evidence="8 9">DN04309</strain>
    </source>
</reference>
<accession>A0ABR7YEH3</accession>
<dbReference type="NCBIfam" id="TIGR00360">
    <property type="entry name" value="ComEC_N-term"/>
    <property type="match status" value="1"/>
</dbReference>
<comment type="caution">
    <text evidence="8">The sequence shown here is derived from an EMBL/GenBank/DDBJ whole genome shotgun (WGS) entry which is preliminary data.</text>
</comment>